<evidence type="ECO:0000313" key="3">
    <source>
        <dbReference type="EMBL" id="RUT28042.1"/>
    </source>
</evidence>
<dbReference type="Gene3D" id="3.10.180.10">
    <property type="entry name" value="2,3-Dihydroxybiphenyl 1,2-Dioxygenase, domain 1"/>
    <property type="match status" value="1"/>
</dbReference>
<dbReference type="PROSITE" id="PS51819">
    <property type="entry name" value="VOC"/>
    <property type="match status" value="1"/>
</dbReference>
<dbReference type="OrthoDB" id="192739at2"/>
<evidence type="ECO:0000259" key="2">
    <source>
        <dbReference type="PROSITE" id="PS51819"/>
    </source>
</evidence>
<sequence>MKVLGFSHITLNVSNLERSLDFYCNSLKMKLRHKGKTDAYLEWGTAWICLIQGNNLGSLEQGNAGLDHVAFYISEEDFQEAVEQIKKLNITIVRGPVQRGRGWSINFLDPDGIELELHTSNLDERMKVWI</sequence>
<dbReference type="PANTHER" id="PTHR36113:SF6">
    <property type="entry name" value="FOSFOMYCIN RESISTANCE PROTEIN FOSX"/>
    <property type="match status" value="1"/>
</dbReference>
<keyword evidence="1" id="KW-0479">Metal-binding</keyword>
<accession>A0A433X293</accession>
<feature type="domain" description="VOC" evidence="2">
    <location>
        <begin position="5"/>
        <end position="120"/>
    </location>
</feature>
<dbReference type="InterPro" id="IPR037523">
    <property type="entry name" value="VOC_core"/>
</dbReference>
<dbReference type="InterPro" id="IPR004360">
    <property type="entry name" value="Glyas_Fos-R_dOase_dom"/>
</dbReference>
<gene>
    <name evidence="3" type="ORF">EJP77_18680</name>
</gene>
<dbReference type="Pfam" id="PF00903">
    <property type="entry name" value="Glyoxalase"/>
    <property type="match status" value="1"/>
</dbReference>
<dbReference type="GO" id="GO:0046872">
    <property type="term" value="F:metal ion binding"/>
    <property type="evidence" value="ECO:0007669"/>
    <property type="project" value="UniProtKB-KW"/>
</dbReference>
<reference evidence="3 4" key="1">
    <citation type="submission" date="2018-12" db="EMBL/GenBank/DDBJ databases">
        <authorList>
            <person name="Sun L."/>
            <person name="Chen Z."/>
        </authorList>
    </citation>
    <scope>NUCLEOTIDE SEQUENCE [LARGE SCALE GENOMIC DNA]</scope>
    <source>
        <strain evidence="3 4">3-5-3</strain>
    </source>
</reference>
<dbReference type="InterPro" id="IPR029068">
    <property type="entry name" value="Glyas_Bleomycin-R_OHBP_Dase"/>
</dbReference>
<evidence type="ECO:0000256" key="1">
    <source>
        <dbReference type="ARBA" id="ARBA00022723"/>
    </source>
</evidence>
<dbReference type="Proteomes" id="UP000272464">
    <property type="component" value="Unassembled WGS sequence"/>
</dbReference>
<proteinExistence type="predicted"/>
<comment type="caution">
    <text evidence="3">The sequence shown here is derived from an EMBL/GenBank/DDBJ whole genome shotgun (WGS) entry which is preliminary data.</text>
</comment>
<name>A0A433X293_9BACL</name>
<organism evidence="3 4">
    <name type="scientific">Paenibacillus zeisoli</name>
    <dbReference type="NCBI Taxonomy" id="2496267"/>
    <lineage>
        <taxon>Bacteria</taxon>
        <taxon>Bacillati</taxon>
        <taxon>Bacillota</taxon>
        <taxon>Bacilli</taxon>
        <taxon>Bacillales</taxon>
        <taxon>Paenibacillaceae</taxon>
        <taxon>Paenibacillus</taxon>
    </lineage>
</organism>
<dbReference type="RefSeq" id="WP_127200781.1">
    <property type="nucleotide sequence ID" value="NZ_RZNX01000012.1"/>
</dbReference>
<dbReference type="EMBL" id="RZNX01000012">
    <property type="protein sequence ID" value="RUT28042.1"/>
    <property type="molecule type" value="Genomic_DNA"/>
</dbReference>
<dbReference type="PANTHER" id="PTHR36113">
    <property type="entry name" value="LYASE, PUTATIVE-RELATED-RELATED"/>
    <property type="match status" value="1"/>
</dbReference>
<keyword evidence="4" id="KW-1185">Reference proteome</keyword>
<evidence type="ECO:0000313" key="4">
    <source>
        <dbReference type="Proteomes" id="UP000272464"/>
    </source>
</evidence>
<protein>
    <submittedName>
        <fullName evidence="3">Glutathione transferase</fullName>
    </submittedName>
</protein>
<keyword evidence="3" id="KW-0808">Transferase</keyword>
<dbReference type="SUPFAM" id="SSF54593">
    <property type="entry name" value="Glyoxalase/Bleomycin resistance protein/Dihydroxybiphenyl dioxygenase"/>
    <property type="match status" value="1"/>
</dbReference>
<dbReference type="AlphaFoldDB" id="A0A433X293"/>
<dbReference type="InterPro" id="IPR051332">
    <property type="entry name" value="Fosfomycin_Res_Enzymes"/>
</dbReference>
<dbReference type="GO" id="GO:0016740">
    <property type="term" value="F:transferase activity"/>
    <property type="evidence" value="ECO:0007669"/>
    <property type="project" value="UniProtKB-KW"/>
</dbReference>